<evidence type="ECO:0000313" key="3">
    <source>
        <dbReference type="EMBL" id="KAK7088203.1"/>
    </source>
</evidence>
<name>A0AAN9FWX3_9CAEN</name>
<proteinExistence type="predicted"/>
<feature type="compositionally biased region" description="Polar residues" evidence="2">
    <location>
        <begin position="266"/>
        <end position="275"/>
    </location>
</feature>
<organism evidence="3 4">
    <name type="scientific">Littorina saxatilis</name>
    <dbReference type="NCBI Taxonomy" id="31220"/>
    <lineage>
        <taxon>Eukaryota</taxon>
        <taxon>Metazoa</taxon>
        <taxon>Spiralia</taxon>
        <taxon>Lophotrochozoa</taxon>
        <taxon>Mollusca</taxon>
        <taxon>Gastropoda</taxon>
        <taxon>Caenogastropoda</taxon>
        <taxon>Littorinimorpha</taxon>
        <taxon>Littorinoidea</taxon>
        <taxon>Littorinidae</taxon>
        <taxon>Littorina</taxon>
    </lineage>
</organism>
<dbReference type="EMBL" id="JBAMIC010004070">
    <property type="protein sequence ID" value="KAK7088203.1"/>
    <property type="molecule type" value="Genomic_DNA"/>
</dbReference>
<dbReference type="Gene3D" id="1.10.287.1490">
    <property type="match status" value="1"/>
</dbReference>
<evidence type="ECO:0000256" key="2">
    <source>
        <dbReference type="SAM" id="MobiDB-lite"/>
    </source>
</evidence>
<feature type="region of interest" description="Disordered" evidence="2">
    <location>
        <begin position="166"/>
        <end position="303"/>
    </location>
</feature>
<keyword evidence="1" id="KW-0175">Coiled coil</keyword>
<reference evidence="3 4" key="1">
    <citation type="submission" date="2024-02" db="EMBL/GenBank/DDBJ databases">
        <title>Chromosome-scale genome assembly of the rough periwinkle Littorina saxatilis.</title>
        <authorList>
            <person name="De Jode A."/>
            <person name="Faria R."/>
            <person name="Formenti G."/>
            <person name="Sims Y."/>
            <person name="Smith T.P."/>
            <person name="Tracey A."/>
            <person name="Wood J.M.D."/>
            <person name="Zagrodzka Z.B."/>
            <person name="Johannesson K."/>
            <person name="Butlin R.K."/>
            <person name="Leder E.H."/>
        </authorList>
    </citation>
    <scope>NUCLEOTIDE SEQUENCE [LARGE SCALE GENOMIC DNA]</scope>
    <source>
        <strain evidence="3">Snail1</strain>
        <tissue evidence="3">Muscle</tissue>
    </source>
</reference>
<sequence length="303" mass="34478">MATGFPPIADRRGSFPGFVDNVPIQDKVRHINHELTVLKQRIERIERSPDAQSARIKELEESKKEVTKLKSLLQEIQKELKVRDAEIDKLKAKSEDDEQKIKELRKEVEELQKTLVEKEKQIERLQEELHVTRKELKDYKKTNDQKVDTLAEEVNKLTAFITRSFQNVQATEPSDPSAVTGPAGQRFPQEHHEEQPPPLQRPQQSQQQPQQSSPQPQQPQIKPSQGLPGTSGGHHGRSDQPPRTSKSSLECHHSPQRDRLQKQKDQASAQPNTPRATPRVGTFPINGPGDQPHSRFLPGQKKV</sequence>
<evidence type="ECO:0000256" key="1">
    <source>
        <dbReference type="SAM" id="Coils"/>
    </source>
</evidence>
<accession>A0AAN9FWX3</accession>
<dbReference type="Proteomes" id="UP001374579">
    <property type="component" value="Unassembled WGS sequence"/>
</dbReference>
<comment type="caution">
    <text evidence="3">The sequence shown here is derived from an EMBL/GenBank/DDBJ whole genome shotgun (WGS) entry which is preliminary data.</text>
</comment>
<feature type="compositionally biased region" description="Low complexity" evidence="2">
    <location>
        <begin position="201"/>
        <end position="225"/>
    </location>
</feature>
<keyword evidence="4" id="KW-1185">Reference proteome</keyword>
<feature type="coiled-coil region" evidence="1">
    <location>
        <begin position="28"/>
        <end position="142"/>
    </location>
</feature>
<dbReference type="AlphaFoldDB" id="A0AAN9FWX3"/>
<feature type="compositionally biased region" description="Basic and acidic residues" evidence="2">
    <location>
        <begin position="249"/>
        <end position="265"/>
    </location>
</feature>
<gene>
    <name evidence="3" type="ORF">V1264_022143</name>
</gene>
<protein>
    <submittedName>
        <fullName evidence="3">Uncharacterized protein</fullName>
    </submittedName>
</protein>
<evidence type="ECO:0000313" key="4">
    <source>
        <dbReference type="Proteomes" id="UP001374579"/>
    </source>
</evidence>